<dbReference type="EMBL" id="ACOP02000090">
    <property type="protein sequence ID" value="EEU95089.1"/>
    <property type="molecule type" value="Genomic_DNA"/>
</dbReference>
<dbReference type="RefSeq" id="WP_005936073.1">
    <property type="nucleotide sequence ID" value="NZ_CP022479.1"/>
</dbReference>
<dbReference type="STRING" id="411483.FAEPRAA2165_03333"/>
<name>C7HAH5_FAED2</name>
<organism evidence="1 2">
    <name type="scientific">Faecalibacterium duncaniae (strain DSM 17677 / JCM 31915 / A2-165)</name>
    <name type="common">Faecalibacterium prausnitzii</name>
    <dbReference type="NCBI Taxonomy" id="411483"/>
    <lineage>
        <taxon>Bacteria</taxon>
        <taxon>Bacillati</taxon>
        <taxon>Bacillota</taxon>
        <taxon>Clostridia</taxon>
        <taxon>Eubacteriales</taxon>
        <taxon>Oscillospiraceae</taxon>
        <taxon>Faecalibacterium</taxon>
    </lineage>
</organism>
<gene>
    <name evidence="1" type="ORF">FAEPRAA2165_03333</name>
</gene>
<dbReference type="HOGENOM" id="CLU_075001_0_0_9"/>
<reference evidence="1" key="1">
    <citation type="submission" date="2009-08" db="EMBL/GenBank/DDBJ databases">
        <authorList>
            <person name="Weinstock G."/>
            <person name="Sodergren E."/>
            <person name="Clifton S."/>
            <person name="Fulton L."/>
            <person name="Fulton B."/>
            <person name="Courtney L."/>
            <person name="Fronick C."/>
            <person name="Harrison M."/>
            <person name="Strong C."/>
            <person name="Farmer C."/>
            <person name="Delahaunty K."/>
            <person name="Markovic C."/>
            <person name="Hall O."/>
            <person name="Minx P."/>
            <person name="Tomlinson C."/>
            <person name="Mitreva M."/>
            <person name="Nelson J."/>
            <person name="Hou S."/>
            <person name="Wollam A."/>
            <person name="Pepin K.H."/>
            <person name="Johnson M."/>
            <person name="Bhonagiri V."/>
            <person name="Nash W.E."/>
            <person name="Warren W."/>
            <person name="Chinwalla A."/>
            <person name="Mardis E.R."/>
            <person name="Wilson R.K."/>
        </authorList>
    </citation>
    <scope>NUCLEOTIDE SEQUENCE [LARGE SCALE GENOMIC DNA]</scope>
    <source>
        <strain evidence="1">A2-165</strain>
    </source>
</reference>
<sequence length="304" mass="35123">MERKSMIKVRGGFSDRAGIDPCNIQMQIDDFDERTRTFISNKLYDFLQVTFNHECETRNIKYGPTDQNLSNIFCKNLMQNVFADLNHLPLGYHYDWEKFYSRIEEVLMEAPYNEVLDLLWYICNWFALSTNNCIDVFQEWFNELFQSEYVGYRFISGEIVPITDEIEVKEIEQACCTPFDGARKHLKKALNFLSDREHPDYKNCVKESISAVEATCRIIAEKDSATLCEALKLLAKHGLKLHPCLNSGIDKLYSYACDQGGVRHAEHEAESIVTFEEAKFMMVTCSAIVNYLVAEYGKHGTENA</sequence>
<dbReference type="eggNOG" id="ENOG5030H02">
    <property type="taxonomic scope" value="Bacteria"/>
</dbReference>
<dbReference type="Pfam" id="PF18863">
    <property type="entry name" value="AbiJ_NTD4"/>
    <property type="match status" value="1"/>
</dbReference>
<evidence type="ECO:0000313" key="2">
    <source>
        <dbReference type="Proteomes" id="UP000004619"/>
    </source>
</evidence>
<comment type="caution">
    <text evidence="1">The sequence shown here is derived from an EMBL/GenBank/DDBJ whole genome shotgun (WGS) entry which is preliminary data.</text>
</comment>
<dbReference type="AlphaFoldDB" id="C7HAH5"/>
<proteinExistence type="predicted"/>
<dbReference type="InterPro" id="IPR049503">
    <property type="entry name" value="AbiJ_NTD4"/>
</dbReference>
<dbReference type="GeneID" id="90660449"/>
<accession>C7HAH5</accession>
<dbReference type="PATRIC" id="fig|411483.3.peg.2628"/>
<keyword evidence="2" id="KW-1185">Reference proteome</keyword>
<dbReference type="Proteomes" id="UP000004619">
    <property type="component" value="Unassembled WGS sequence"/>
</dbReference>
<dbReference type="OrthoDB" id="9786278at2"/>
<protein>
    <submittedName>
        <fullName evidence="1">Uncharacterized protein</fullName>
    </submittedName>
</protein>
<evidence type="ECO:0000313" key="1">
    <source>
        <dbReference type="EMBL" id="EEU95089.1"/>
    </source>
</evidence>